<keyword evidence="3" id="KW-1185">Reference proteome</keyword>
<dbReference type="Gene3D" id="3.30.70.2660">
    <property type="match status" value="1"/>
</dbReference>
<dbReference type="InterPro" id="IPR013422">
    <property type="entry name" value="CRISPR-assoc_prot_Cas5_N"/>
</dbReference>
<dbReference type="AlphaFoldDB" id="A0A3N5BFY8"/>
<evidence type="ECO:0000313" key="3">
    <source>
        <dbReference type="Proteomes" id="UP000282654"/>
    </source>
</evidence>
<organism evidence="2 3">
    <name type="scientific">Thermodesulfitimonas autotrophica</name>
    <dbReference type="NCBI Taxonomy" id="1894989"/>
    <lineage>
        <taxon>Bacteria</taxon>
        <taxon>Bacillati</taxon>
        <taxon>Bacillota</taxon>
        <taxon>Clostridia</taxon>
        <taxon>Thermoanaerobacterales</taxon>
        <taxon>Thermoanaerobacteraceae</taxon>
        <taxon>Thermodesulfitimonas</taxon>
    </lineage>
</organism>
<comment type="caution">
    <text evidence="2">The sequence shown here is derived from an EMBL/GenBank/DDBJ whole genome shotgun (WGS) entry which is preliminary data.</text>
</comment>
<reference evidence="2 3" key="1">
    <citation type="submission" date="2018-11" db="EMBL/GenBank/DDBJ databases">
        <title>Genomic Encyclopedia of Type Strains, Phase IV (KMG-IV): sequencing the most valuable type-strain genomes for metagenomic binning, comparative biology and taxonomic classification.</title>
        <authorList>
            <person name="Goeker M."/>
        </authorList>
    </citation>
    <scope>NUCLEOTIDE SEQUENCE [LARGE SCALE GENOMIC DNA]</scope>
    <source>
        <strain evidence="2 3">DSM 102936</strain>
    </source>
</reference>
<gene>
    <name evidence="2" type="ORF">EDD75_1259</name>
</gene>
<dbReference type="NCBIfam" id="TIGR02593">
    <property type="entry name" value="CRISPR_cas5"/>
    <property type="match status" value="1"/>
</dbReference>
<accession>A0A3N5BFY8</accession>
<dbReference type="GO" id="GO:0051607">
    <property type="term" value="P:defense response to virus"/>
    <property type="evidence" value="ECO:0007669"/>
    <property type="project" value="UniProtKB-KW"/>
</dbReference>
<dbReference type="Proteomes" id="UP000282654">
    <property type="component" value="Unassembled WGS sequence"/>
</dbReference>
<dbReference type="InterPro" id="IPR021124">
    <property type="entry name" value="CRISPR-assoc_prot_Cas5"/>
</dbReference>
<evidence type="ECO:0000256" key="1">
    <source>
        <dbReference type="ARBA" id="ARBA00023118"/>
    </source>
</evidence>
<dbReference type="GO" id="GO:0043571">
    <property type="term" value="P:maintenance of CRISPR repeat elements"/>
    <property type="evidence" value="ECO:0007669"/>
    <property type="project" value="InterPro"/>
</dbReference>
<dbReference type="OrthoDB" id="1805474at2"/>
<sequence length="255" mass="28299">MGEVLVFDLTGPMAHFRKYYTNTSALTYGFPPRTALMGIVAAVLGFERDSYYEKLDRGRFAVAVKVPPRRLFQTVNYVRTKREDLPLLRRLQRLPGTQTPLEFLFPGGEYRALRFRVFFGYPDGGLVREAAARLREGRPCFPLYLGLTECLASASYVNLFGPRDYEPLPPGTPVALTSVLNAAHLEKVDLPAVSAARLLRERAPYAFGPGRTLRPPVAVVYEAGGQPLPVRLRVPAYRFSLATAGDGETVAFLEG</sequence>
<dbReference type="Pfam" id="PF09704">
    <property type="entry name" value="Cas_Cas5d"/>
    <property type="match status" value="1"/>
</dbReference>
<proteinExistence type="predicted"/>
<protein>
    <submittedName>
        <fullName evidence="2">CRISPR-associated Cas5h family protein</fullName>
    </submittedName>
</protein>
<evidence type="ECO:0000313" key="2">
    <source>
        <dbReference type="EMBL" id="RPF46992.1"/>
    </source>
</evidence>
<name>A0A3N5BFY8_9THEO</name>
<keyword evidence="1" id="KW-0051">Antiviral defense</keyword>
<dbReference type="EMBL" id="RKRE01000002">
    <property type="protein sequence ID" value="RPF46992.1"/>
    <property type="molecule type" value="Genomic_DNA"/>
</dbReference>